<sequence length="1035" mass="110972">MYHRILLSLCKNISSQSTNVDSIQQATSFTFRGRSPALTNFLFARESPAFDITSTLVVSFCSLSFSARHTLALPSLQVSGTGSIQLDTATLVYTGLNGGVFVSLGSVSRLWTRGVCQFVSNAPSDIIISHRNESSSIQLNGRTIFTSQANIVHFSPSLNFPIEYFLKTGGSGDCLSSATPCAKISRIFEQTTIIHPPTIHVDGSIPESPSSFAAANKSLTFVGMNPATDGLVISLSATSVSSTVNSPMITVQSSLLFDSVFLEFQGTASSCFAVEASTTLHLIDMQFKTSDSSSFSSLVVSNGGTVVVTQVEFATNITTVCLEDTSEEPDETSKSSLTGIVLSDIPVLTSTNPSAVLVKKFTLLTNLFPTQDFLTLISGIDDFVYTSNFQLTGQVKVANGELLVMQGSSTIIKPTITILADTVAAFDIKGSFEAKFIELDLSKNIALGVCLEVKSPGTAIIEDCQIRIASVPIIFSLSTQDSVTISSTTSILTLNMDFPTVLMTLPAPTQVIIPEDIPQTNIRYLIYTTSGSEITLPKTTTLTHFRLLAMTTTTIPLFITAQSNSIISGKPETLVLPDSKTLLRIQANTIVRNLTLNLTHCTTDLTIIKIENDLTVVGVSIYVLAMSSSSFAFCTISAEAQLTFRGAVSLFSSLTRVSTLVRTTTGTGKTIKMYTLLSLPNKNVVSFDAPVEYLFDASLPTSDFLQFTPTPVIISGNITLPSDDAITVTGNALALHLNGQLSIRMWTVNAESAITNIPIIVNGTFRATSITFSIAGTDDCLFHVHPEGRLIITALNVTSSAQAYLHSDTTRLEYEGTTTPVLIQTAWSRSTNVLRLSNQPNLNRVDLMIFDGITLDGTLVSTGDVTLSSTNGTLTGESSTTLTLKLAGMVTIPSTITLKNLTVVYSSSLAPKSIGYHVVFLHKDGPYSLTFNNVHVKVESGPCVVVATGNKSFTVDTSFNITFPSEPGSARCTYAVFYCASDLTIRTNEKLNFVVSNTNCRFANGSKTVDFTSNGRVVSECDLCQKGRKGDLQPP</sequence>
<evidence type="ECO:0000313" key="1">
    <source>
        <dbReference type="EMBL" id="KAK2952542.1"/>
    </source>
</evidence>
<proteinExistence type="predicted"/>
<name>A0ABQ9XPK4_9EUKA</name>
<protein>
    <submittedName>
        <fullName evidence="1">Uncharacterized protein</fullName>
    </submittedName>
</protein>
<organism evidence="1 2">
    <name type="scientific">Blattamonas nauphoetae</name>
    <dbReference type="NCBI Taxonomy" id="2049346"/>
    <lineage>
        <taxon>Eukaryota</taxon>
        <taxon>Metamonada</taxon>
        <taxon>Preaxostyla</taxon>
        <taxon>Oxymonadida</taxon>
        <taxon>Blattamonas</taxon>
    </lineage>
</organism>
<dbReference type="Proteomes" id="UP001281761">
    <property type="component" value="Unassembled WGS sequence"/>
</dbReference>
<gene>
    <name evidence="1" type="ORF">BLNAU_12508</name>
</gene>
<keyword evidence="2" id="KW-1185">Reference proteome</keyword>
<evidence type="ECO:0000313" key="2">
    <source>
        <dbReference type="Proteomes" id="UP001281761"/>
    </source>
</evidence>
<accession>A0ABQ9XPK4</accession>
<dbReference type="EMBL" id="JARBJD010000102">
    <property type="protein sequence ID" value="KAK2952542.1"/>
    <property type="molecule type" value="Genomic_DNA"/>
</dbReference>
<comment type="caution">
    <text evidence="1">The sequence shown here is derived from an EMBL/GenBank/DDBJ whole genome shotgun (WGS) entry which is preliminary data.</text>
</comment>
<reference evidence="1 2" key="1">
    <citation type="journal article" date="2022" name="bioRxiv">
        <title>Genomics of Preaxostyla Flagellates Illuminates Evolutionary Transitions and the Path Towards Mitochondrial Loss.</title>
        <authorList>
            <person name="Novak L.V.F."/>
            <person name="Treitli S.C."/>
            <person name="Pyrih J."/>
            <person name="Halakuc P."/>
            <person name="Pipaliya S.V."/>
            <person name="Vacek V."/>
            <person name="Brzon O."/>
            <person name="Soukal P."/>
            <person name="Eme L."/>
            <person name="Dacks J.B."/>
            <person name="Karnkowska A."/>
            <person name="Elias M."/>
            <person name="Hampl V."/>
        </authorList>
    </citation>
    <scope>NUCLEOTIDE SEQUENCE [LARGE SCALE GENOMIC DNA]</scope>
    <source>
        <strain evidence="1">NAU3</strain>
        <tissue evidence="1">Gut</tissue>
    </source>
</reference>